<evidence type="ECO:0000313" key="9">
    <source>
        <dbReference type="EMBL" id="CAH2042864.1"/>
    </source>
</evidence>
<dbReference type="FunFam" id="3.80.10.10:FF:000129">
    <property type="entry name" value="Leucine-rich repeat receptor-like kinase"/>
    <property type="match status" value="1"/>
</dbReference>
<organism evidence="9 10">
    <name type="scientific">Thlaspi arvense</name>
    <name type="common">Field penny-cress</name>
    <dbReference type="NCBI Taxonomy" id="13288"/>
    <lineage>
        <taxon>Eukaryota</taxon>
        <taxon>Viridiplantae</taxon>
        <taxon>Streptophyta</taxon>
        <taxon>Embryophyta</taxon>
        <taxon>Tracheophyta</taxon>
        <taxon>Spermatophyta</taxon>
        <taxon>Magnoliopsida</taxon>
        <taxon>eudicotyledons</taxon>
        <taxon>Gunneridae</taxon>
        <taxon>Pentapetalae</taxon>
        <taxon>rosids</taxon>
        <taxon>malvids</taxon>
        <taxon>Brassicales</taxon>
        <taxon>Brassicaceae</taxon>
        <taxon>Thlaspideae</taxon>
        <taxon>Thlaspi</taxon>
    </lineage>
</organism>
<gene>
    <name evidence="9" type="ORF">TAV2_LOCUS4832</name>
</gene>
<evidence type="ECO:0000256" key="2">
    <source>
        <dbReference type="ARBA" id="ARBA00022614"/>
    </source>
</evidence>
<dbReference type="Gene3D" id="3.80.10.10">
    <property type="entry name" value="Ribonuclease Inhibitor"/>
    <property type="match status" value="3"/>
</dbReference>
<dbReference type="PRINTS" id="PR00019">
    <property type="entry name" value="LEURICHRPT"/>
</dbReference>
<evidence type="ECO:0000256" key="1">
    <source>
        <dbReference type="ARBA" id="ARBA00004167"/>
    </source>
</evidence>
<name>A0AAU9RIR0_THLAR</name>
<keyword evidence="5" id="KW-0677">Repeat</keyword>
<reference evidence="9 10" key="1">
    <citation type="submission" date="2022-03" db="EMBL/GenBank/DDBJ databases">
        <authorList>
            <person name="Nunn A."/>
            <person name="Chopra R."/>
            <person name="Nunn A."/>
            <person name="Contreras Garrido A."/>
        </authorList>
    </citation>
    <scope>NUCLEOTIDE SEQUENCE [LARGE SCALE GENOMIC DNA]</scope>
</reference>
<dbReference type="InterPro" id="IPR032675">
    <property type="entry name" value="LRR_dom_sf"/>
</dbReference>
<dbReference type="InterPro" id="IPR001611">
    <property type="entry name" value="Leu-rich_rpt"/>
</dbReference>
<accession>A0AAU9RIR0</accession>
<sequence>MASTLKSHKFQKMGLITVLNTLKEKWKNLPSNWVGSDPCGSGWDGINCTGSRVTSVGLSSNSFTEPIPHSIGNLSKLTRLDLNDNKLTGSIPISSGTLPGLDMLVNTLHFCIDNNQLTGNIPPSLGYVQTLEVVRLDSNLLNGTVPQNINNLTNLKHLHLSNNKLNGPVPSLTGMKFLSLTGMKFLSYVLMECTQVQGEIPVELFSSPHLETLILSYNQLSGTLDTGMSQSNQLRLIDLQNNSIEHLKGTTRDNTTLILVNNPICKGMEANERSCGVKNINFSFPNASNNCRFVVCRPDKTLSRNCSCTVPYTGTLYFLSIEEFLMDHFQKEKLPVDSVSVNSPHTSFMICRQLTVQVFPSGRDSFNRTEIAAIGNLLNRQNADLLKDFYFGPFYYVDESYPPFGVLTVGVYAFRQKKRAEQARAQLNPFASWDPQRTGDSIPSLQGARWFSFMELKKCTMNFQKQTALEVGAMARNATCWTQIRK</sequence>
<keyword evidence="4" id="KW-0732">Signal</keyword>
<evidence type="ECO:0000256" key="5">
    <source>
        <dbReference type="ARBA" id="ARBA00022737"/>
    </source>
</evidence>
<dbReference type="PROSITE" id="PS51450">
    <property type="entry name" value="LRR"/>
    <property type="match status" value="1"/>
</dbReference>
<dbReference type="EMBL" id="CAJVSB020000207">
    <property type="protein sequence ID" value="CAH2042864.1"/>
    <property type="molecule type" value="Genomic_DNA"/>
</dbReference>
<dbReference type="AlphaFoldDB" id="A0AAU9RIR0"/>
<evidence type="ECO:0000313" key="10">
    <source>
        <dbReference type="Proteomes" id="UP000836841"/>
    </source>
</evidence>
<dbReference type="PANTHER" id="PTHR48010">
    <property type="entry name" value="OS05G0588300 PROTEIN"/>
    <property type="match status" value="1"/>
</dbReference>
<evidence type="ECO:0000256" key="8">
    <source>
        <dbReference type="ARBA" id="ARBA00023170"/>
    </source>
</evidence>
<protein>
    <recommendedName>
        <fullName evidence="11">Leucine-rich repeat-containing N-terminal plant-type domain-containing protein</fullName>
    </recommendedName>
</protein>
<keyword evidence="3" id="KW-0812">Transmembrane</keyword>
<keyword evidence="2" id="KW-0433">Leucine-rich repeat</keyword>
<keyword evidence="7" id="KW-0472">Membrane</keyword>
<dbReference type="Pfam" id="PF00560">
    <property type="entry name" value="LRR_1"/>
    <property type="match status" value="4"/>
</dbReference>
<comment type="caution">
    <text evidence="9">The sequence shown here is derived from an EMBL/GenBank/DDBJ whole genome shotgun (WGS) entry which is preliminary data.</text>
</comment>
<dbReference type="SUPFAM" id="SSF52058">
    <property type="entry name" value="L domain-like"/>
    <property type="match status" value="1"/>
</dbReference>
<evidence type="ECO:0008006" key="11">
    <source>
        <dbReference type="Google" id="ProtNLM"/>
    </source>
</evidence>
<dbReference type="Proteomes" id="UP000836841">
    <property type="component" value="Unassembled WGS sequence"/>
</dbReference>
<keyword evidence="6" id="KW-1133">Transmembrane helix</keyword>
<dbReference type="InterPro" id="IPR050994">
    <property type="entry name" value="At_inactive_RLKs"/>
</dbReference>
<keyword evidence="10" id="KW-1185">Reference proteome</keyword>
<dbReference type="PANTHER" id="PTHR48010:SF58">
    <property type="entry name" value="RECEPTOR PROTEIN KINASE-LIKE PROTEIN ZAR1"/>
    <property type="match status" value="1"/>
</dbReference>
<evidence type="ECO:0000256" key="7">
    <source>
        <dbReference type="ARBA" id="ARBA00023136"/>
    </source>
</evidence>
<evidence type="ECO:0000256" key="6">
    <source>
        <dbReference type="ARBA" id="ARBA00022989"/>
    </source>
</evidence>
<dbReference type="GO" id="GO:0016020">
    <property type="term" value="C:membrane"/>
    <property type="evidence" value="ECO:0007669"/>
    <property type="project" value="UniProtKB-SubCell"/>
</dbReference>
<keyword evidence="8" id="KW-0675">Receptor</keyword>
<comment type="subcellular location">
    <subcellularLocation>
        <location evidence="1">Membrane</location>
        <topology evidence="1">Single-pass membrane protein</topology>
    </subcellularLocation>
</comment>
<evidence type="ECO:0000256" key="3">
    <source>
        <dbReference type="ARBA" id="ARBA00022692"/>
    </source>
</evidence>
<evidence type="ECO:0000256" key="4">
    <source>
        <dbReference type="ARBA" id="ARBA00022729"/>
    </source>
</evidence>
<proteinExistence type="predicted"/>